<dbReference type="Proteomes" id="UP000887565">
    <property type="component" value="Unplaced"/>
</dbReference>
<accession>A0A915KFG0</accession>
<evidence type="ECO:0000313" key="2">
    <source>
        <dbReference type="WBParaSite" id="nRc.2.0.1.t36699-RA"/>
    </source>
</evidence>
<name>A0A915KFG0_ROMCU</name>
<evidence type="ECO:0000313" key="1">
    <source>
        <dbReference type="Proteomes" id="UP000887565"/>
    </source>
</evidence>
<keyword evidence="1" id="KW-1185">Reference proteome</keyword>
<dbReference type="AlphaFoldDB" id="A0A915KFG0"/>
<sequence>MIYPRKPFTESTSAYIIYYMPPYYTEMMPTFKKKVAEYRRIYLRVQLRRDPRLSPKQIDALMAKFCNILTRTASFVVLVPKSPSHNHCHRRLIRRRRFVPNFHRPVIELSPTLQYRRNRRPFSLNFRRFLSYIYI</sequence>
<reference evidence="2" key="1">
    <citation type="submission" date="2022-11" db="UniProtKB">
        <authorList>
            <consortium name="WormBaseParasite"/>
        </authorList>
    </citation>
    <scope>IDENTIFICATION</scope>
</reference>
<proteinExistence type="predicted"/>
<dbReference type="WBParaSite" id="nRc.2.0.1.t36699-RA">
    <property type="protein sequence ID" value="nRc.2.0.1.t36699-RA"/>
    <property type="gene ID" value="nRc.2.0.1.g36699"/>
</dbReference>
<organism evidence="1 2">
    <name type="scientific">Romanomermis culicivorax</name>
    <name type="common">Nematode worm</name>
    <dbReference type="NCBI Taxonomy" id="13658"/>
    <lineage>
        <taxon>Eukaryota</taxon>
        <taxon>Metazoa</taxon>
        <taxon>Ecdysozoa</taxon>
        <taxon>Nematoda</taxon>
        <taxon>Enoplea</taxon>
        <taxon>Dorylaimia</taxon>
        <taxon>Mermithida</taxon>
        <taxon>Mermithoidea</taxon>
        <taxon>Mermithidae</taxon>
        <taxon>Romanomermis</taxon>
    </lineage>
</organism>
<protein>
    <submittedName>
        <fullName evidence="2">Ribosomal protein S10</fullName>
    </submittedName>
</protein>